<dbReference type="AlphaFoldDB" id="A0A511T0Q8"/>
<feature type="region of interest" description="Disordered" evidence="1">
    <location>
        <begin position="22"/>
        <end position="42"/>
    </location>
</feature>
<dbReference type="Proteomes" id="UP000321514">
    <property type="component" value="Unassembled WGS sequence"/>
</dbReference>
<name>A0A511T0Q8_MYXFU</name>
<feature type="chain" id="PRO_5022783956" description="Lipoprotein" evidence="2">
    <location>
        <begin position="22"/>
        <end position="431"/>
    </location>
</feature>
<dbReference type="SUPFAM" id="SSF51989">
    <property type="entry name" value="Glycosyl hydrolases family 6, cellulases"/>
    <property type="match status" value="1"/>
</dbReference>
<dbReference type="STRING" id="1334629.MFUL124B02_37470"/>
<keyword evidence="5" id="KW-1185">Reference proteome</keyword>
<protein>
    <recommendedName>
        <fullName evidence="7">Lipoprotein</fullName>
    </recommendedName>
</protein>
<evidence type="ECO:0000313" key="4">
    <source>
        <dbReference type="EMBL" id="SET98534.1"/>
    </source>
</evidence>
<proteinExistence type="predicted"/>
<dbReference type="GO" id="GO:0030245">
    <property type="term" value="P:cellulose catabolic process"/>
    <property type="evidence" value="ECO:0007669"/>
    <property type="project" value="InterPro"/>
</dbReference>
<gene>
    <name evidence="3" type="ORF">MFU01_22100</name>
    <name evidence="4" type="ORF">SAMN05443572_104202</name>
</gene>
<reference evidence="4 5" key="1">
    <citation type="submission" date="2016-10" db="EMBL/GenBank/DDBJ databases">
        <authorList>
            <person name="Varghese N."/>
            <person name="Submissions S."/>
        </authorList>
    </citation>
    <scope>NUCLEOTIDE SEQUENCE [LARGE SCALE GENOMIC DNA]</scope>
    <source>
        <strain evidence="4 5">DSM 16525</strain>
    </source>
</reference>
<keyword evidence="2" id="KW-0732">Signal</keyword>
<evidence type="ECO:0008006" key="7">
    <source>
        <dbReference type="Google" id="ProtNLM"/>
    </source>
</evidence>
<dbReference type="InterPro" id="IPR036434">
    <property type="entry name" value="Beta_cellobiohydrolase_sf"/>
</dbReference>
<evidence type="ECO:0000313" key="5">
    <source>
        <dbReference type="Proteomes" id="UP000183760"/>
    </source>
</evidence>
<accession>A0A511T0Q8</accession>
<dbReference type="EMBL" id="BJXR01000021">
    <property type="protein sequence ID" value="GEN07173.1"/>
    <property type="molecule type" value="Genomic_DNA"/>
</dbReference>
<comment type="caution">
    <text evidence="3">The sequence shown here is derived from an EMBL/GenBank/DDBJ whole genome shotgun (WGS) entry which is preliminary data.</text>
</comment>
<dbReference type="PROSITE" id="PS51257">
    <property type="entry name" value="PROKAR_LIPOPROTEIN"/>
    <property type="match status" value="1"/>
</dbReference>
<evidence type="ECO:0000313" key="6">
    <source>
        <dbReference type="Proteomes" id="UP000321514"/>
    </source>
</evidence>
<evidence type="ECO:0000256" key="1">
    <source>
        <dbReference type="SAM" id="MobiDB-lite"/>
    </source>
</evidence>
<dbReference type="Proteomes" id="UP000183760">
    <property type="component" value="Unassembled WGS sequence"/>
</dbReference>
<dbReference type="EMBL" id="FOIB01000004">
    <property type="protein sequence ID" value="SET98534.1"/>
    <property type="molecule type" value="Genomic_DNA"/>
</dbReference>
<dbReference type="GO" id="GO:0004553">
    <property type="term" value="F:hydrolase activity, hydrolyzing O-glycosyl compounds"/>
    <property type="evidence" value="ECO:0007669"/>
    <property type="project" value="InterPro"/>
</dbReference>
<evidence type="ECO:0000313" key="3">
    <source>
        <dbReference type="EMBL" id="GEN07173.1"/>
    </source>
</evidence>
<evidence type="ECO:0000256" key="2">
    <source>
        <dbReference type="SAM" id="SignalP"/>
    </source>
</evidence>
<sequence length="431" mass="46309">MWLKRLVVVSLSLVVLGGCSSSDDDGKTPAADGGTNTPDGGGTVTGDCLGETFLESLGEDRLLVGAQMEDDTAAGAPFDVHYLYIASGLVDSNNVCTSCTSGCNAGGSSCANGACAWWGCWQDLSQPPGDYIRGFVSRAAGRQQLPFITYYQQLLGSVGPSGEGEQQLTALNDAAVMRRYFADYRFTLQQVGSARALLHLEPDLWGYLQFFSNGNPDSVPAQVASANNTDCAGLANTASGLSRCMIAMARKYAPNAKVSLHASPWSTRVDVYLNTNASFDIAAEARKVADFLSKLGAADTDFIVVEASDRDAGFYDSIGEETWWDVDNRKLPHFRQAFTWAAAISERLGKPNFWWQLPVGNMSLPNSNTRWKDNRVDYFFSHTAELAAAHSVGFSFGAGEGRQTSPETDNGNLASRVRAYKQAGGQVPCVK</sequence>
<feature type="signal peptide" evidence="2">
    <location>
        <begin position="1"/>
        <end position="21"/>
    </location>
</feature>
<reference evidence="3 6" key="2">
    <citation type="submission" date="2019-07" db="EMBL/GenBank/DDBJ databases">
        <title>Whole genome shotgun sequence of Myxococcus fulvus NBRC 100333.</title>
        <authorList>
            <person name="Hosoyama A."/>
            <person name="Uohara A."/>
            <person name="Ohji S."/>
            <person name="Ichikawa N."/>
        </authorList>
    </citation>
    <scope>NUCLEOTIDE SEQUENCE [LARGE SCALE GENOMIC DNA]</scope>
    <source>
        <strain evidence="3 6">NBRC 100333</strain>
    </source>
</reference>
<organism evidence="3 6">
    <name type="scientific">Myxococcus fulvus</name>
    <dbReference type="NCBI Taxonomy" id="33"/>
    <lineage>
        <taxon>Bacteria</taxon>
        <taxon>Pseudomonadati</taxon>
        <taxon>Myxococcota</taxon>
        <taxon>Myxococcia</taxon>
        <taxon>Myxococcales</taxon>
        <taxon>Cystobacterineae</taxon>
        <taxon>Myxococcaceae</taxon>
        <taxon>Myxococcus</taxon>
    </lineage>
</organism>